<dbReference type="CDD" id="cd06530">
    <property type="entry name" value="S26_SPase_I"/>
    <property type="match status" value="1"/>
</dbReference>
<evidence type="ECO:0000313" key="8">
    <source>
        <dbReference type="EMBL" id="MBL7261158.1"/>
    </source>
</evidence>
<dbReference type="InterPro" id="IPR019533">
    <property type="entry name" value="Peptidase_S26"/>
</dbReference>
<reference evidence="8 9" key="1">
    <citation type="submission" date="2021-01" db="EMBL/GenBank/DDBJ databases">
        <title>Actinoplanes sp. nov. LDG1-01 isolated from lichen.</title>
        <authorList>
            <person name="Saeng-In P."/>
            <person name="Phongsopitanun W."/>
            <person name="Kanchanasin P."/>
            <person name="Yuki M."/>
            <person name="Kudo T."/>
            <person name="Ohkuma M."/>
            <person name="Tanasupawat S."/>
        </authorList>
    </citation>
    <scope>NUCLEOTIDE SEQUENCE [LARGE SCALE GENOMIC DNA]</scope>
    <source>
        <strain evidence="8 9">LDG1-01</strain>
    </source>
</reference>
<evidence type="ECO:0000313" key="9">
    <source>
        <dbReference type="Proteomes" id="UP000598996"/>
    </source>
</evidence>
<evidence type="ECO:0000256" key="2">
    <source>
        <dbReference type="ARBA" id="ARBA00022692"/>
    </source>
</evidence>
<protein>
    <recommendedName>
        <fullName evidence="5">Signal peptidase I</fullName>
        <ecNumber evidence="5">3.4.21.89</ecNumber>
    </recommendedName>
</protein>
<dbReference type="NCBIfam" id="TIGR02228">
    <property type="entry name" value="sigpep_I_arch"/>
    <property type="match status" value="1"/>
</dbReference>
<dbReference type="SUPFAM" id="SSF51306">
    <property type="entry name" value="LexA/Signal peptidase"/>
    <property type="match status" value="1"/>
</dbReference>
<dbReference type="InterPro" id="IPR036286">
    <property type="entry name" value="LexA/Signal_pep-like_sf"/>
</dbReference>
<feature type="compositionally biased region" description="Basic and acidic residues" evidence="6">
    <location>
        <begin position="193"/>
        <end position="204"/>
    </location>
</feature>
<organism evidence="8 9">
    <name type="scientific">Paractinoplanes lichenicola</name>
    <dbReference type="NCBI Taxonomy" id="2802976"/>
    <lineage>
        <taxon>Bacteria</taxon>
        <taxon>Bacillati</taxon>
        <taxon>Actinomycetota</taxon>
        <taxon>Actinomycetes</taxon>
        <taxon>Micromonosporales</taxon>
        <taxon>Micromonosporaceae</taxon>
        <taxon>Paractinoplanes</taxon>
    </lineage>
</organism>
<evidence type="ECO:0000256" key="5">
    <source>
        <dbReference type="NCBIfam" id="TIGR02228"/>
    </source>
</evidence>
<keyword evidence="8" id="KW-0378">Hydrolase</keyword>
<dbReference type="EC" id="3.4.21.89" evidence="5"/>
<accession>A0ABS1W359</accession>
<feature type="region of interest" description="Disordered" evidence="6">
    <location>
        <begin position="169"/>
        <end position="204"/>
    </location>
</feature>
<dbReference type="RefSeq" id="WP_202997868.1">
    <property type="nucleotide sequence ID" value="NZ_JAENHO010000017.1"/>
</dbReference>
<keyword evidence="2 7" id="KW-0812">Transmembrane</keyword>
<feature type="transmembrane region" description="Helical" evidence="7">
    <location>
        <begin position="147"/>
        <end position="164"/>
    </location>
</feature>
<name>A0ABS1W359_9ACTN</name>
<gene>
    <name evidence="8" type="ORF">JKJ07_43430</name>
</gene>
<evidence type="ECO:0000256" key="1">
    <source>
        <dbReference type="ARBA" id="ARBA00004370"/>
    </source>
</evidence>
<dbReference type="InterPro" id="IPR001733">
    <property type="entry name" value="Peptidase_S26B"/>
</dbReference>
<dbReference type="EMBL" id="JAENHO010000017">
    <property type="protein sequence ID" value="MBL7261158.1"/>
    <property type="molecule type" value="Genomic_DNA"/>
</dbReference>
<evidence type="ECO:0000256" key="3">
    <source>
        <dbReference type="ARBA" id="ARBA00022989"/>
    </source>
</evidence>
<evidence type="ECO:0000256" key="6">
    <source>
        <dbReference type="SAM" id="MobiDB-lite"/>
    </source>
</evidence>
<evidence type="ECO:0000256" key="4">
    <source>
        <dbReference type="ARBA" id="ARBA00023136"/>
    </source>
</evidence>
<comment type="caution">
    <text evidence="8">The sequence shown here is derived from an EMBL/GenBank/DDBJ whole genome shotgun (WGS) entry which is preliminary data.</text>
</comment>
<evidence type="ECO:0000256" key="7">
    <source>
        <dbReference type="SAM" id="Phobius"/>
    </source>
</evidence>
<keyword evidence="9" id="KW-1185">Reference proteome</keyword>
<sequence>MIGRKGSRQRALWLLLDVRDAVVACLIGMLLVAAAPVVIGWRSTVVVSGSMQPSIKAGDVVAARPVPRADRTGVKPGTVVLVEDPAAPGRLLLHRLVRYDEQGRLILKGDANRSADSTPVPPEQLRGVARLKVPFIGLPYLWVQEGQYLPVVAFAVLLIALIAWQPRDSDDEDPAPSSEWPLRKSPQPQRSWRPLDKAVYRATV</sequence>
<dbReference type="Proteomes" id="UP000598996">
    <property type="component" value="Unassembled WGS sequence"/>
</dbReference>
<keyword evidence="4 7" id="KW-0472">Membrane</keyword>
<dbReference type="GO" id="GO:0009003">
    <property type="term" value="F:signal peptidase activity"/>
    <property type="evidence" value="ECO:0007669"/>
    <property type="project" value="UniProtKB-EC"/>
</dbReference>
<keyword evidence="3 7" id="KW-1133">Transmembrane helix</keyword>
<dbReference type="Gene3D" id="2.10.109.10">
    <property type="entry name" value="Umud Fragment, subunit A"/>
    <property type="match status" value="1"/>
</dbReference>
<comment type="subcellular location">
    <subcellularLocation>
        <location evidence="1">Membrane</location>
    </subcellularLocation>
</comment>
<proteinExistence type="predicted"/>
<feature type="transmembrane region" description="Helical" evidence="7">
    <location>
        <begin position="21"/>
        <end position="41"/>
    </location>
</feature>